<dbReference type="InterPro" id="IPR029058">
    <property type="entry name" value="AB_hydrolase_fold"/>
</dbReference>
<gene>
    <name evidence="3" type="ORF">Daesc_001524</name>
</gene>
<dbReference type="Pfam" id="PF00561">
    <property type="entry name" value="Abhydrolase_1"/>
    <property type="match status" value="1"/>
</dbReference>
<dbReference type="InterPro" id="IPR000073">
    <property type="entry name" value="AB_hydrolase_1"/>
</dbReference>
<dbReference type="InterPro" id="IPR050266">
    <property type="entry name" value="AB_hydrolase_sf"/>
</dbReference>
<keyword evidence="1" id="KW-0378">Hydrolase</keyword>
<evidence type="ECO:0000256" key="1">
    <source>
        <dbReference type="ARBA" id="ARBA00022801"/>
    </source>
</evidence>
<dbReference type="InterPro" id="IPR000639">
    <property type="entry name" value="Epox_hydrolase-like"/>
</dbReference>
<dbReference type="PANTHER" id="PTHR43798">
    <property type="entry name" value="MONOACYLGLYCEROL LIPASE"/>
    <property type="match status" value="1"/>
</dbReference>
<dbReference type="AlphaFoldDB" id="A0AAX6MUA8"/>
<evidence type="ECO:0000259" key="2">
    <source>
        <dbReference type="Pfam" id="PF00561"/>
    </source>
</evidence>
<comment type="caution">
    <text evidence="3">The sequence shown here is derived from an EMBL/GenBank/DDBJ whole genome shotgun (WGS) entry which is preliminary data.</text>
</comment>
<dbReference type="Gene3D" id="3.40.50.1820">
    <property type="entry name" value="alpha/beta hydrolase"/>
    <property type="match status" value="1"/>
</dbReference>
<dbReference type="EMBL" id="JBANMG010000002">
    <property type="protein sequence ID" value="KAK6956250.1"/>
    <property type="molecule type" value="Genomic_DNA"/>
</dbReference>
<dbReference type="GO" id="GO:0016787">
    <property type="term" value="F:hydrolase activity"/>
    <property type="evidence" value="ECO:0007669"/>
    <property type="project" value="UniProtKB-KW"/>
</dbReference>
<accession>A0AAX6MUA8</accession>
<dbReference type="SUPFAM" id="SSF53474">
    <property type="entry name" value="alpha/beta-Hydrolases"/>
    <property type="match status" value="1"/>
</dbReference>
<dbReference type="PRINTS" id="PR00412">
    <property type="entry name" value="EPOXHYDRLASE"/>
</dbReference>
<dbReference type="GO" id="GO:0016020">
    <property type="term" value="C:membrane"/>
    <property type="evidence" value="ECO:0007669"/>
    <property type="project" value="TreeGrafter"/>
</dbReference>
<dbReference type="PANTHER" id="PTHR43798:SF31">
    <property type="entry name" value="AB HYDROLASE SUPERFAMILY PROTEIN YCLE"/>
    <property type="match status" value="1"/>
</dbReference>
<reference evidence="3 4" key="1">
    <citation type="journal article" date="2024" name="Front Chem Biol">
        <title>Unveiling the potential of Daldinia eschscholtzii MFLUCC 19-0629 through bioactivity and bioinformatics studies for enhanced sustainable agriculture production.</title>
        <authorList>
            <person name="Brooks S."/>
            <person name="Weaver J.A."/>
            <person name="Klomchit A."/>
            <person name="Alharthi S.A."/>
            <person name="Onlamun T."/>
            <person name="Nurani R."/>
            <person name="Vong T.K."/>
            <person name="Alberti F."/>
            <person name="Greco C."/>
        </authorList>
    </citation>
    <scope>NUCLEOTIDE SEQUENCE [LARGE SCALE GENOMIC DNA]</scope>
    <source>
        <strain evidence="3">MFLUCC 19-0629</strain>
    </source>
</reference>
<dbReference type="Proteomes" id="UP001369815">
    <property type="component" value="Unassembled WGS sequence"/>
</dbReference>
<evidence type="ECO:0000313" key="4">
    <source>
        <dbReference type="Proteomes" id="UP001369815"/>
    </source>
</evidence>
<feature type="domain" description="AB hydrolase-1" evidence="2">
    <location>
        <begin position="30"/>
        <end position="271"/>
    </location>
</feature>
<name>A0AAX6MUA8_9PEZI</name>
<keyword evidence="4" id="KW-1185">Reference proteome</keyword>
<evidence type="ECO:0000313" key="3">
    <source>
        <dbReference type="EMBL" id="KAK6956250.1"/>
    </source>
</evidence>
<sequence length="284" mass="31767">MASDTSKSGYVTVADGIRLRYWQDGPASGPNVVFIPGWVQTAAQFKKQTEHFKAKYRVTTYDHRGHGESDKPSFGYRISRLAADLEAVLTHLDLRNAVLVGHSMGAAVLWSHWDLFPHDRISKLVFIDQSPSMTVNPTWSPEEATEAGAVFQPSQRFDIASGLRGPQWKEAWTGLARSFFTPDVDPEDFEWSLAQQMKSSPETAAALIADHVALDHRDVFPRINVPTLVFAGRGSVFPTAAAEWIAKQTGGRAEVFEKEEGGSHFLFWENPEKFNRILEEFLTT</sequence>
<organism evidence="3 4">
    <name type="scientific">Daldinia eschscholtzii</name>
    <dbReference type="NCBI Taxonomy" id="292717"/>
    <lineage>
        <taxon>Eukaryota</taxon>
        <taxon>Fungi</taxon>
        <taxon>Dikarya</taxon>
        <taxon>Ascomycota</taxon>
        <taxon>Pezizomycotina</taxon>
        <taxon>Sordariomycetes</taxon>
        <taxon>Xylariomycetidae</taxon>
        <taxon>Xylariales</taxon>
        <taxon>Hypoxylaceae</taxon>
        <taxon>Daldinia</taxon>
    </lineage>
</organism>
<protein>
    <recommendedName>
        <fullName evidence="2">AB hydrolase-1 domain-containing protein</fullName>
    </recommendedName>
</protein>
<proteinExistence type="predicted"/>